<dbReference type="Gene3D" id="3.40.50.1000">
    <property type="entry name" value="HAD superfamily/HAD-like"/>
    <property type="match status" value="1"/>
</dbReference>
<proteinExistence type="predicted"/>
<dbReference type="InterPro" id="IPR023214">
    <property type="entry name" value="HAD_sf"/>
</dbReference>
<dbReference type="PANTHER" id="PTHR43434:SF1">
    <property type="entry name" value="PHOSPHOGLYCOLATE PHOSPHATASE"/>
    <property type="match status" value="1"/>
</dbReference>
<dbReference type="PANTHER" id="PTHR43434">
    <property type="entry name" value="PHOSPHOGLYCOLATE PHOSPHATASE"/>
    <property type="match status" value="1"/>
</dbReference>
<protein>
    <submittedName>
        <fullName evidence="3">HAD family hydrolase</fullName>
    </submittedName>
</protein>
<evidence type="ECO:0000256" key="2">
    <source>
        <dbReference type="ARBA" id="ARBA00022842"/>
    </source>
</evidence>
<dbReference type="STRING" id="1218173.BALCAV_0207475"/>
<dbReference type="Proteomes" id="UP000297014">
    <property type="component" value="Unassembled WGS sequence"/>
</dbReference>
<gene>
    <name evidence="4" type="ORF">AJ85_04595</name>
    <name evidence="3" type="ORF">BALCAV_0207475</name>
</gene>
<keyword evidence="1 3" id="KW-0378">Hydrolase</keyword>
<dbReference type="EMBL" id="ALPT02000019">
    <property type="protein sequence ID" value="KGA97869.1"/>
    <property type="molecule type" value="Genomic_DNA"/>
</dbReference>
<dbReference type="InterPro" id="IPR041492">
    <property type="entry name" value="HAD_2"/>
</dbReference>
<evidence type="ECO:0000256" key="1">
    <source>
        <dbReference type="ARBA" id="ARBA00022801"/>
    </source>
</evidence>
<dbReference type="InterPro" id="IPR023198">
    <property type="entry name" value="PGP-like_dom2"/>
</dbReference>
<dbReference type="SFLD" id="SFLDG01129">
    <property type="entry name" value="C1.5:_HAD__Beta-PGM__Phosphata"/>
    <property type="match status" value="1"/>
</dbReference>
<dbReference type="InterPro" id="IPR006439">
    <property type="entry name" value="HAD-SF_hydro_IA"/>
</dbReference>
<dbReference type="OrthoDB" id="9792518at2"/>
<dbReference type="NCBIfam" id="TIGR01549">
    <property type="entry name" value="HAD-SF-IA-v1"/>
    <property type="match status" value="1"/>
</dbReference>
<dbReference type="GO" id="GO:0008967">
    <property type="term" value="F:phosphoglycolate phosphatase activity"/>
    <property type="evidence" value="ECO:0007669"/>
    <property type="project" value="TreeGrafter"/>
</dbReference>
<dbReference type="GO" id="GO:0006281">
    <property type="term" value="P:DNA repair"/>
    <property type="evidence" value="ECO:0007669"/>
    <property type="project" value="TreeGrafter"/>
</dbReference>
<dbReference type="RefSeq" id="WP_003324664.1">
    <property type="nucleotide sequence ID" value="NZ_ALPT02000019.1"/>
</dbReference>
<dbReference type="EMBL" id="JALP01000066">
    <property type="protein sequence ID" value="THG91499.1"/>
    <property type="molecule type" value="Genomic_DNA"/>
</dbReference>
<accession>A0A094WJB0</accession>
<dbReference type="eggNOG" id="COG0546">
    <property type="taxonomic scope" value="Bacteria"/>
</dbReference>
<reference evidence="3 5" key="1">
    <citation type="journal article" date="2014" name="Genome Announc.">
        <title>Draft Genome Sequence of Bacillus alcalophilus AV1934, a Classic Alkaliphile Isolated from Human Feces in 1934.</title>
        <authorList>
            <person name="Attie O."/>
            <person name="Jayaprakash A."/>
            <person name="Shah H."/>
            <person name="Paulsen I.T."/>
            <person name="Morino M."/>
            <person name="Takahashi Y."/>
            <person name="Narumi I."/>
            <person name="Sachidanandam R."/>
            <person name="Satoh K."/>
            <person name="Ito M."/>
            <person name="Krulwich T.A."/>
        </authorList>
    </citation>
    <scope>NUCLEOTIDE SEQUENCE [LARGE SCALE GENOMIC DNA]</scope>
    <source>
        <strain evidence="3 5">AV1934</strain>
    </source>
</reference>
<dbReference type="InterPro" id="IPR036412">
    <property type="entry name" value="HAD-like_sf"/>
</dbReference>
<keyword evidence="5" id="KW-1185">Reference proteome</keyword>
<dbReference type="Pfam" id="PF13419">
    <property type="entry name" value="HAD_2"/>
    <property type="match status" value="1"/>
</dbReference>
<evidence type="ECO:0000313" key="3">
    <source>
        <dbReference type="EMBL" id="KGA97869.1"/>
    </source>
</evidence>
<evidence type="ECO:0000313" key="5">
    <source>
        <dbReference type="Proteomes" id="UP000002754"/>
    </source>
</evidence>
<keyword evidence="2" id="KW-0460">Magnesium</keyword>
<evidence type="ECO:0000313" key="4">
    <source>
        <dbReference type="EMBL" id="THG91499.1"/>
    </source>
</evidence>
<dbReference type="SUPFAM" id="SSF56784">
    <property type="entry name" value="HAD-like"/>
    <property type="match status" value="1"/>
</dbReference>
<dbReference type="SFLD" id="SFLDS00003">
    <property type="entry name" value="Haloacid_Dehalogenase"/>
    <property type="match status" value="1"/>
</dbReference>
<dbReference type="AlphaFoldDB" id="A0A094WJB0"/>
<evidence type="ECO:0000313" key="6">
    <source>
        <dbReference type="Proteomes" id="UP000297014"/>
    </source>
</evidence>
<reference evidence="4 6" key="2">
    <citation type="submission" date="2014-01" db="EMBL/GenBank/DDBJ databases">
        <title>Draft genome sequencing of Bacillus alcalophilus CGMCC 1.3604.</title>
        <authorList>
            <person name="Yang J."/>
            <person name="Diao L."/>
            <person name="Yang S."/>
        </authorList>
    </citation>
    <scope>NUCLEOTIDE SEQUENCE [LARGE SCALE GENOMIC DNA]</scope>
    <source>
        <strain evidence="4 6">CGMCC 1.3604</strain>
    </source>
</reference>
<comment type="caution">
    <text evidence="3">The sequence shown here is derived from an EMBL/GenBank/DDBJ whole genome shotgun (WGS) entry which is preliminary data.</text>
</comment>
<dbReference type="InterPro" id="IPR050155">
    <property type="entry name" value="HAD-like_hydrolase_sf"/>
</dbReference>
<dbReference type="Proteomes" id="UP000002754">
    <property type="component" value="Unassembled WGS sequence"/>
</dbReference>
<dbReference type="Gene3D" id="1.10.150.240">
    <property type="entry name" value="Putative phosphatase, domain 2"/>
    <property type="match status" value="1"/>
</dbReference>
<sequence>MDSIIFDLDGTIWDSREAVLAVWNQVLQNRDIETKLTIADFSKTMGLQVEEIGRILLPQLSENERNEVLNECNEQENSSLAKKGGLLYDDVESVLEYLSKRYKLFIVSNCQDGYIESFYEYHQLEKYFQDFENPGRTGLPKGKNIQLIVERNQLAAPVYVGDTKGDCNAAKEAGVQFVFAEYGFGEVEDYDYRIQSFKDLREIF</sequence>
<name>A0A094WJB0_ALKAL</name>
<organism evidence="3 5">
    <name type="scientific">Alkalihalobacillus alcalophilus ATCC 27647 = CGMCC 1.3604</name>
    <dbReference type="NCBI Taxonomy" id="1218173"/>
    <lineage>
        <taxon>Bacteria</taxon>
        <taxon>Bacillati</taxon>
        <taxon>Bacillota</taxon>
        <taxon>Bacilli</taxon>
        <taxon>Bacillales</taxon>
        <taxon>Bacillaceae</taxon>
        <taxon>Alkalihalobacillus</taxon>
    </lineage>
</organism>